<dbReference type="PANTHER" id="PTHR42791:SF2">
    <property type="entry name" value="N-ACETYLTRANSFERASE DOMAIN-CONTAINING PROTEIN"/>
    <property type="match status" value="1"/>
</dbReference>
<dbReference type="CDD" id="cd04301">
    <property type="entry name" value="NAT_SF"/>
    <property type="match status" value="1"/>
</dbReference>
<dbReference type="AlphaFoldDB" id="A0A1V8TIY4"/>
<accession>A0A1V8TIY4</accession>
<dbReference type="Proteomes" id="UP000192596">
    <property type="component" value="Unassembled WGS sequence"/>
</dbReference>
<keyword evidence="3" id="KW-1185">Reference proteome</keyword>
<dbReference type="OrthoDB" id="2832510at2759"/>
<sequence length="238" mass="26724">MPPQNASIFTILPATVADAEAMLECIDVSFANDLFRHAGMPKCREHLTPLDELRTWRLRNLRKRLSAPDKVLLKAVVTAQPDRMIGFADLQKPPPFQDQAEESVAAMTQADSGPAPENMTAENASPHGQPACFDLELNDEMNDHLELWQSKIWGDDEQYWSLEKLGVDPTFRRQGVARLLLETSFALVDADGLSMYLEALPGSAPMYVKYGFEEQGSFTMLDGKYVVTLMVRRPRKHS</sequence>
<protein>
    <recommendedName>
        <fullName evidence="1">N-acetyltransferase domain-containing protein</fullName>
    </recommendedName>
</protein>
<feature type="domain" description="N-acetyltransferase" evidence="1">
    <location>
        <begin position="88"/>
        <end position="235"/>
    </location>
</feature>
<dbReference type="InterPro" id="IPR016181">
    <property type="entry name" value="Acyl_CoA_acyltransferase"/>
</dbReference>
<dbReference type="SUPFAM" id="SSF55729">
    <property type="entry name" value="Acyl-CoA N-acyltransferases (Nat)"/>
    <property type="match status" value="1"/>
</dbReference>
<evidence type="ECO:0000259" key="1">
    <source>
        <dbReference type="PROSITE" id="PS51186"/>
    </source>
</evidence>
<dbReference type="InterPro" id="IPR000182">
    <property type="entry name" value="GNAT_dom"/>
</dbReference>
<dbReference type="PANTHER" id="PTHR42791">
    <property type="entry name" value="GNAT FAMILY ACETYLTRANSFERASE"/>
    <property type="match status" value="1"/>
</dbReference>
<gene>
    <name evidence="2" type="ORF">B0A48_05609</name>
</gene>
<proteinExistence type="predicted"/>
<evidence type="ECO:0000313" key="2">
    <source>
        <dbReference type="EMBL" id="OQO11353.1"/>
    </source>
</evidence>
<organism evidence="2 3">
    <name type="scientific">Cryoendolithus antarcticus</name>
    <dbReference type="NCBI Taxonomy" id="1507870"/>
    <lineage>
        <taxon>Eukaryota</taxon>
        <taxon>Fungi</taxon>
        <taxon>Dikarya</taxon>
        <taxon>Ascomycota</taxon>
        <taxon>Pezizomycotina</taxon>
        <taxon>Dothideomycetes</taxon>
        <taxon>Dothideomycetidae</taxon>
        <taxon>Cladosporiales</taxon>
        <taxon>Cladosporiaceae</taxon>
        <taxon>Cryoendolithus</taxon>
    </lineage>
</organism>
<dbReference type="STRING" id="1507870.A0A1V8TIY4"/>
<dbReference type="Pfam" id="PF13508">
    <property type="entry name" value="Acetyltransf_7"/>
    <property type="match status" value="1"/>
</dbReference>
<dbReference type="EMBL" id="NAJO01000007">
    <property type="protein sequence ID" value="OQO11353.1"/>
    <property type="molecule type" value="Genomic_DNA"/>
</dbReference>
<dbReference type="PROSITE" id="PS51186">
    <property type="entry name" value="GNAT"/>
    <property type="match status" value="1"/>
</dbReference>
<name>A0A1V8TIY4_9PEZI</name>
<reference evidence="3" key="1">
    <citation type="submission" date="2017-03" db="EMBL/GenBank/DDBJ databases">
        <title>Genomes of endolithic fungi from Antarctica.</title>
        <authorList>
            <person name="Coleine C."/>
            <person name="Masonjones S."/>
            <person name="Stajich J.E."/>
        </authorList>
    </citation>
    <scope>NUCLEOTIDE SEQUENCE [LARGE SCALE GENOMIC DNA]</scope>
    <source>
        <strain evidence="3">CCFEE 5527</strain>
    </source>
</reference>
<comment type="caution">
    <text evidence="2">The sequence shown here is derived from an EMBL/GenBank/DDBJ whole genome shotgun (WGS) entry which is preliminary data.</text>
</comment>
<evidence type="ECO:0000313" key="3">
    <source>
        <dbReference type="Proteomes" id="UP000192596"/>
    </source>
</evidence>
<dbReference type="GO" id="GO:0016747">
    <property type="term" value="F:acyltransferase activity, transferring groups other than amino-acyl groups"/>
    <property type="evidence" value="ECO:0007669"/>
    <property type="project" value="InterPro"/>
</dbReference>
<dbReference type="InterPro" id="IPR052523">
    <property type="entry name" value="Trichothecene_AcTrans"/>
</dbReference>
<dbReference type="InParanoid" id="A0A1V8TIY4"/>
<dbReference type="Gene3D" id="3.40.630.30">
    <property type="match status" value="1"/>
</dbReference>